<accession>A0ABU2JCJ1</accession>
<sequence>MERRSPDVAVNSPAAPTSPAVPLSYVLPLKWTDDRELPELTRYLRWLSTVAEVIVVDGSDESLFGRHHADWNGITHVRPAPWAHCLNGKVAGVLTGVSVARREKVVVADDDVRYDPTGLARVGRLLDTHDLIVPENYFDPAPWHARWDMSRSLINRAVFGGDYPGTLAFRKSTFHSAGGYDGDVLFENLELMRTLTAVGARARRCPDLAVRRLPPTTAKFVSQRVRQAYDSTAQPGRLVVELSALPAVIALAAARGPRQALAVATAATMAVAVAGRLRRGGDVFPASTPLLAPLWAAERAVCSWIALARYVRGGVRYGSGVIRISAHSPSELRRRQAGRQRTGSACVSHRSTA</sequence>
<feature type="compositionally biased region" description="Polar residues" evidence="1">
    <location>
        <begin position="339"/>
        <end position="353"/>
    </location>
</feature>
<evidence type="ECO:0000313" key="2">
    <source>
        <dbReference type="EMBL" id="MDT0262711.1"/>
    </source>
</evidence>
<keyword evidence="3" id="KW-1185">Reference proteome</keyword>
<dbReference type="Gene3D" id="3.90.550.10">
    <property type="entry name" value="Spore Coat Polysaccharide Biosynthesis Protein SpsA, Chain A"/>
    <property type="match status" value="1"/>
</dbReference>
<reference evidence="3" key="1">
    <citation type="submission" date="2023-07" db="EMBL/GenBank/DDBJ databases">
        <title>30 novel species of actinomycetes from the DSMZ collection.</title>
        <authorList>
            <person name="Nouioui I."/>
        </authorList>
    </citation>
    <scope>NUCLEOTIDE SEQUENCE [LARGE SCALE GENOMIC DNA]</scope>
    <source>
        <strain evidence="3">DSM 44399</strain>
    </source>
</reference>
<protein>
    <recommendedName>
        <fullName evidence="4">Glycosyltransferase family 2 protein</fullName>
    </recommendedName>
</protein>
<comment type="caution">
    <text evidence="2">The sequence shown here is derived from an EMBL/GenBank/DDBJ whole genome shotgun (WGS) entry which is preliminary data.</text>
</comment>
<proteinExistence type="predicted"/>
<gene>
    <name evidence="2" type="ORF">RM423_15045</name>
</gene>
<dbReference type="EMBL" id="JAVREH010000021">
    <property type="protein sequence ID" value="MDT0262711.1"/>
    <property type="molecule type" value="Genomic_DNA"/>
</dbReference>
<evidence type="ECO:0000313" key="3">
    <source>
        <dbReference type="Proteomes" id="UP001183176"/>
    </source>
</evidence>
<dbReference type="InterPro" id="IPR029044">
    <property type="entry name" value="Nucleotide-diphossugar_trans"/>
</dbReference>
<evidence type="ECO:0008006" key="4">
    <source>
        <dbReference type="Google" id="ProtNLM"/>
    </source>
</evidence>
<dbReference type="RefSeq" id="WP_311423860.1">
    <property type="nucleotide sequence ID" value="NZ_JAVREH010000021.1"/>
</dbReference>
<organism evidence="2 3">
    <name type="scientific">Jatrophihabitans lederbergiae</name>
    <dbReference type="NCBI Taxonomy" id="3075547"/>
    <lineage>
        <taxon>Bacteria</taxon>
        <taxon>Bacillati</taxon>
        <taxon>Actinomycetota</taxon>
        <taxon>Actinomycetes</taxon>
        <taxon>Jatrophihabitantales</taxon>
        <taxon>Jatrophihabitantaceae</taxon>
        <taxon>Jatrophihabitans</taxon>
    </lineage>
</organism>
<feature type="region of interest" description="Disordered" evidence="1">
    <location>
        <begin position="332"/>
        <end position="353"/>
    </location>
</feature>
<name>A0ABU2JCJ1_9ACTN</name>
<evidence type="ECO:0000256" key="1">
    <source>
        <dbReference type="SAM" id="MobiDB-lite"/>
    </source>
</evidence>
<dbReference type="SUPFAM" id="SSF53448">
    <property type="entry name" value="Nucleotide-diphospho-sugar transferases"/>
    <property type="match status" value="1"/>
</dbReference>
<dbReference type="Proteomes" id="UP001183176">
    <property type="component" value="Unassembled WGS sequence"/>
</dbReference>